<dbReference type="OrthoDB" id="194988at2"/>
<dbReference type="AlphaFoldDB" id="D5EL12"/>
<dbReference type="Proteomes" id="UP000000925">
    <property type="component" value="Chromosome"/>
</dbReference>
<evidence type="ECO:0000313" key="2">
    <source>
        <dbReference type="Proteomes" id="UP000000925"/>
    </source>
</evidence>
<keyword evidence="2" id="KW-1185">Reference proteome</keyword>
<evidence type="ECO:0000313" key="1">
    <source>
        <dbReference type="EMBL" id="ADE53114.1"/>
    </source>
</evidence>
<dbReference type="HOGENOM" id="CLU_044822_0_0_0"/>
<organism evidence="1 2">
    <name type="scientific">Coraliomargarita akajimensis (strain DSM 45221 / IAM 15411 / JCM 23193 / KCTC 12865 / 04OKA010-24)</name>
    <dbReference type="NCBI Taxonomy" id="583355"/>
    <lineage>
        <taxon>Bacteria</taxon>
        <taxon>Pseudomonadati</taxon>
        <taxon>Verrucomicrobiota</taxon>
        <taxon>Opitutia</taxon>
        <taxon>Puniceicoccales</taxon>
        <taxon>Coraliomargaritaceae</taxon>
        <taxon>Coraliomargarita</taxon>
    </lineage>
</organism>
<proteinExistence type="predicted"/>
<dbReference type="eggNOG" id="ENOG5033A31">
    <property type="taxonomic scope" value="Bacteria"/>
</dbReference>
<sequence>MHWQRPIGIALASLFVGFASGVLVTQHFLSAPSNAGHTSLPTAPSDQQIGQQLDALNQRVRALLSEEHAEHIVDKLRAETSDPHQHALMQMILQFWADENPTAALEYALQMENHAGRLDFLAVALGSMAQYDLTASLEWLDHLDHPQEREILLAAVYAGYAQSAPEAAMRAVEQMSPGYGRDRALAKVAKVWADQDVLAVFDWIETQPVDRRLQDIYTTAMTTYIEQEPENAGYLIEAMRPGSQKTALACQYAQTVASTDIQQALNWAEQLTDPNAQKEALAVTLGVWLDTDVRGAFDYALTTEGELSDTLLKQVAVHLSQDNPQNAVRSLSAFPSTLQPTAAREMARIWATSDPIGVTEWIATMSAGPTQDQAVRGAIHPLVNRAPETAFRLASSLQGTIRYDLMRYTAGAWYEVDPQAAFTAINADHVLTDDAKQLILAQLTRESAAMDLVLPARE</sequence>
<dbReference type="RefSeq" id="WP_013041840.1">
    <property type="nucleotide sequence ID" value="NC_014008.1"/>
</dbReference>
<reference evidence="1 2" key="1">
    <citation type="journal article" date="2010" name="Stand. Genomic Sci.">
        <title>Complete genome sequence of Coraliomargarita akajimensis type strain (04OKA010-24).</title>
        <authorList>
            <person name="Mavromatis K."/>
            <person name="Abt B."/>
            <person name="Brambilla E."/>
            <person name="Lapidus A."/>
            <person name="Copeland A."/>
            <person name="Deshpande S."/>
            <person name="Nolan M."/>
            <person name="Lucas S."/>
            <person name="Tice H."/>
            <person name="Cheng J.F."/>
            <person name="Han C."/>
            <person name="Detter J.C."/>
            <person name="Woyke T."/>
            <person name="Goodwin L."/>
            <person name="Pitluck S."/>
            <person name="Held B."/>
            <person name="Brettin T."/>
            <person name="Tapia R."/>
            <person name="Ivanova N."/>
            <person name="Mikhailova N."/>
            <person name="Pati A."/>
            <person name="Liolios K."/>
            <person name="Chen A."/>
            <person name="Palaniappan K."/>
            <person name="Land M."/>
            <person name="Hauser L."/>
            <person name="Chang Y.J."/>
            <person name="Jeffries C.D."/>
            <person name="Rohde M."/>
            <person name="Goker M."/>
            <person name="Bristow J."/>
            <person name="Eisen J.A."/>
            <person name="Markowitz V."/>
            <person name="Hugenholtz P."/>
            <person name="Klenk H.P."/>
            <person name="Kyrpides N.C."/>
        </authorList>
    </citation>
    <scope>NUCLEOTIDE SEQUENCE [LARGE SCALE GENOMIC DNA]</scope>
    <source>
        <strain evidence="2">DSM 45221 / IAM 15411 / JCM 23193 / KCTC 12865</strain>
    </source>
</reference>
<accession>D5EL12</accession>
<dbReference type="KEGG" id="caa:Caka_0085"/>
<dbReference type="STRING" id="583355.Caka_0085"/>
<gene>
    <name evidence="1" type="ordered locus">Caka_0085</name>
</gene>
<dbReference type="EMBL" id="CP001998">
    <property type="protein sequence ID" value="ADE53114.1"/>
    <property type="molecule type" value="Genomic_DNA"/>
</dbReference>
<protein>
    <submittedName>
        <fullName evidence="1">Uncharacterized protein</fullName>
    </submittedName>
</protein>
<name>D5EL12_CORAD</name>